<dbReference type="InterPro" id="IPR050772">
    <property type="entry name" value="Hydratase-Decarb/MhpD_sf"/>
</dbReference>
<name>A0A545T4G3_9GAMM</name>
<comment type="caution">
    <text evidence="4">The sequence shown here is derived from an EMBL/GenBank/DDBJ whole genome shotgun (WGS) entry which is preliminary data.</text>
</comment>
<dbReference type="GO" id="GO:0005737">
    <property type="term" value="C:cytoplasm"/>
    <property type="evidence" value="ECO:0007669"/>
    <property type="project" value="TreeGrafter"/>
</dbReference>
<evidence type="ECO:0000313" key="5">
    <source>
        <dbReference type="Proteomes" id="UP000317839"/>
    </source>
</evidence>
<dbReference type="SUPFAM" id="SSF56529">
    <property type="entry name" value="FAH"/>
    <property type="match status" value="1"/>
</dbReference>
<dbReference type="OrthoDB" id="7041909at2"/>
<dbReference type="AlphaFoldDB" id="A0A545T4G3"/>
<evidence type="ECO:0000256" key="1">
    <source>
        <dbReference type="ARBA" id="ARBA00023239"/>
    </source>
</evidence>
<keyword evidence="5" id="KW-1185">Reference proteome</keyword>
<feature type="chain" id="PRO_5022041306" evidence="2">
    <location>
        <begin position="26"/>
        <end position="280"/>
    </location>
</feature>
<dbReference type="RefSeq" id="WP_142943438.1">
    <property type="nucleotide sequence ID" value="NZ_VIKR01000005.1"/>
</dbReference>
<reference evidence="4 5" key="1">
    <citation type="submission" date="2019-06" db="EMBL/GenBank/DDBJ databases">
        <title>Draft genome of Aliikangiella marina GYP-15.</title>
        <authorList>
            <person name="Wang G."/>
        </authorList>
    </citation>
    <scope>NUCLEOTIDE SEQUENCE [LARGE SCALE GENOMIC DNA]</scope>
    <source>
        <strain evidence="4 5">GYP-15</strain>
    </source>
</reference>
<feature type="signal peptide" evidence="2">
    <location>
        <begin position="1"/>
        <end position="25"/>
    </location>
</feature>
<dbReference type="InterPro" id="IPR011234">
    <property type="entry name" value="Fumarylacetoacetase-like_C"/>
</dbReference>
<dbReference type="EMBL" id="VIKR01000005">
    <property type="protein sequence ID" value="TQV72110.1"/>
    <property type="molecule type" value="Genomic_DNA"/>
</dbReference>
<dbReference type="Proteomes" id="UP000317839">
    <property type="component" value="Unassembled WGS sequence"/>
</dbReference>
<organism evidence="4 5">
    <name type="scientific">Aliikangiella marina</name>
    <dbReference type="NCBI Taxonomy" id="1712262"/>
    <lineage>
        <taxon>Bacteria</taxon>
        <taxon>Pseudomonadati</taxon>
        <taxon>Pseudomonadota</taxon>
        <taxon>Gammaproteobacteria</taxon>
        <taxon>Oceanospirillales</taxon>
        <taxon>Pleioneaceae</taxon>
        <taxon>Aliikangiella</taxon>
    </lineage>
</organism>
<feature type="domain" description="Fumarylacetoacetase-like C-terminal" evidence="3">
    <location>
        <begin position="106"/>
        <end position="254"/>
    </location>
</feature>
<evidence type="ECO:0000259" key="3">
    <source>
        <dbReference type="Pfam" id="PF01557"/>
    </source>
</evidence>
<protein>
    <submittedName>
        <fullName evidence="4">4-oxalocrotonate decarboxylase</fullName>
    </submittedName>
</protein>
<evidence type="ECO:0000256" key="2">
    <source>
        <dbReference type="SAM" id="SignalP"/>
    </source>
</evidence>
<dbReference type="Pfam" id="PF01557">
    <property type="entry name" value="FAA_hydrolase"/>
    <property type="match status" value="1"/>
</dbReference>
<dbReference type="GO" id="GO:0008684">
    <property type="term" value="F:2-oxopent-4-enoate hydratase activity"/>
    <property type="evidence" value="ECO:0007669"/>
    <property type="project" value="TreeGrafter"/>
</dbReference>
<proteinExistence type="predicted"/>
<dbReference type="PANTHER" id="PTHR30143:SF0">
    <property type="entry name" value="2-KETO-4-PENTENOATE HYDRATASE"/>
    <property type="match status" value="1"/>
</dbReference>
<sequence length="280" mass="30268">MTRQLVLKQVIVLFYLLLNLTSATANENFAQKLHEAYLNDQPTPQISQLAPNLSEQEAYQIQKNYVSLRQSQETIAGFKAGLTSTAGQAKFSVTQALSGALFSSGHVTDANAIRLSDAGKLMIETEIGFILSKDIEQPITSISSLKSHIAYVVGVIELPDIGFSGPSKIQGIDLIAANVASHQFILGPSTNLNDIDDLNQLTVQLTHNAKQVNGGQGSDALNDQWQALLWLINQLLSQGYQLSAGELLITGALGKMIPAAEGQYQADFGRLGKIDFKISR</sequence>
<gene>
    <name evidence="4" type="ORF">FLL45_17975</name>
</gene>
<dbReference type="PANTHER" id="PTHR30143">
    <property type="entry name" value="ACID HYDRATASE"/>
    <property type="match status" value="1"/>
</dbReference>
<keyword evidence="2" id="KW-0732">Signal</keyword>
<dbReference type="Gene3D" id="3.90.850.10">
    <property type="entry name" value="Fumarylacetoacetase-like, C-terminal domain"/>
    <property type="match status" value="1"/>
</dbReference>
<accession>A0A545T4G3</accession>
<keyword evidence="1" id="KW-0456">Lyase</keyword>
<evidence type="ECO:0000313" key="4">
    <source>
        <dbReference type="EMBL" id="TQV72110.1"/>
    </source>
</evidence>
<dbReference type="InterPro" id="IPR036663">
    <property type="entry name" value="Fumarylacetoacetase_C_sf"/>
</dbReference>